<sequence length="763" mass="82900">MGCLREAARLDGPSQAPRHLPVGVRPLRSRQVTTTRSGAADAAAPGPFRGRARTLVDVQFSELPCLSCGGAGSHARVVSTAGAAQGAALLRARPGPFGRRDALFLDGWTTWAEVSVAPRAVESITVEVWFAPRAFPCGDGAGFTALVDATGRATGIALGHDRDGRVAARVSDRTSVFDHRLERDRWQQLTLTIHGGLASVAVDGRVIGEWPVGAGAIPLSDRITLGGLNNGHRLEGLFLQTLAVGLLGPVKIRLDDEPSEHRVPSDPDVRDALPDRARYVADRHRPIAHVSAPQGWMNEPHAPLDIAGEHHLFYQHNPGGPYWGRIAWGHAVSQDLVHWTDAPIAIAPSDGGLAPDGIWSGSSVLGSQGEHLLYVTAGDMSHVPDQSIAVARPRGDRWILDERPVLEMPMTVPGRAEALIPGQFRDPFVWREGGEWFLLVGAGLAGAGGAALLFHSRDGRAWQQEAPLHVGDVAAHPATGVMWELPVLLPLGLGADGRRRHALFVAPWWADESMHHLQHVWHWIGVWDAATRRFTPDTERPREFDGGGHLTGPSGTVTSDGRSILWTIAQDKRSLAEFEESGWAHNAGLPLEIGLHPDGELRVRPVDEIRALRECLLARWDAPSAGPPDLSAVRGNNLELQFEINGTGFVLELLHSRDGTEVTRLGVDRQWAWIDRSRSSLDLSHSEAVRGIHRPDSPHIRARVVIDGSMVEMYIDDRISVTSRAYPTTDDPQCIRLTPAADATLLRFEAYELHAAYRPKGAD</sequence>
<dbReference type="Pfam" id="PF00251">
    <property type="entry name" value="Glyco_hydro_32N"/>
    <property type="match status" value="1"/>
</dbReference>
<dbReference type="Pfam" id="PF13385">
    <property type="entry name" value="Laminin_G_3"/>
    <property type="match status" value="1"/>
</dbReference>
<dbReference type="RefSeq" id="WP_397558573.1">
    <property type="nucleotide sequence ID" value="NZ_JBIQWL010000016.1"/>
</dbReference>
<dbReference type="SMART" id="SM00640">
    <property type="entry name" value="Glyco_32"/>
    <property type="match status" value="1"/>
</dbReference>
<dbReference type="InterPro" id="IPR013148">
    <property type="entry name" value="Glyco_hydro_32_N"/>
</dbReference>
<feature type="region of interest" description="Disordered" evidence="6">
    <location>
        <begin position="1"/>
        <end position="45"/>
    </location>
</feature>
<proteinExistence type="inferred from homology"/>
<feature type="domain" description="Glycosyl hydrolase family 32 N-terminal" evidence="7">
    <location>
        <begin position="289"/>
        <end position="604"/>
    </location>
</feature>
<dbReference type="InterPro" id="IPR023296">
    <property type="entry name" value="Glyco_hydro_beta-prop_sf"/>
</dbReference>
<dbReference type="InterPro" id="IPR001362">
    <property type="entry name" value="Glyco_hydro_32"/>
</dbReference>
<dbReference type="Pfam" id="PF08244">
    <property type="entry name" value="Glyco_hydro_32C"/>
    <property type="match status" value="1"/>
</dbReference>
<protein>
    <recommendedName>
        <fullName evidence="2">beta-fructofuranosidase</fullName>
        <ecNumber evidence="2">3.2.1.26</ecNumber>
    </recommendedName>
</protein>
<evidence type="ECO:0000256" key="4">
    <source>
        <dbReference type="ARBA" id="ARBA00023295"/>
    </source>
</evidence>
<dbReference type="Gene3D" id="2.60.120.200">
    <property type="match status" value="1"/>
</dbReference>
<dbReference type="Proteomes" id="UP001610861">
    <property type="component" value="Unassembled WGS sequence"/>
</dbReference>
<dbReference type="Gene3D" id="2.60.120.560">
    <property type="entry name" value="Exo-inulinase, domain 1"/>
    <property type="match status" value="1"/>
</dbReference>
<evidence type="ECO:0000256" key="3">
    <source>
        <dbReference type="ARBA" id="ARBA00022801"/>
    </source>
</evidence>
<reference evidence="9 10" key="1">
    <citation type="submission" date="2024-09" db="EMBL/GenBank/DDBJ databases">
        <authorList>
            <person name="Pan X."/>
        </authorList>
    </citation>
    <scope>NUCLEOTIDE SEQUENCE [LARGE SCALE GENOMIC DNA]</scope>
    <source>
        <strain evidence="9 10">B2969</strain>
    </source>
</reference>
<feature type="domain" description="Glycosyl hydrolase family 32 C-terminal" evidence="8">
    <location>
        <begin position="632"/>
        <end position="738"/>
    </location>
</feature>
<dbReference type="PANTHER" id="PTHR43101:SF1">
    <property type="entry name" value="BETA-FRUCTOSIDASE"/>
    <property type="match status" value="1"/>
</dbReference>
<organism evidence="9 10">
    <name type="scientific">Microbacterium alkaliflavum</name>
    <dbReference type="NCBI Taxonomy" id="3248839"/>
    <lineage>
        <taxon>Bacteria</taxon>
        <taxon>Bacillati</taxon>
        <taxon>Actinomycetota</taxon>
        <taxon>Actinomycetes</taxon>
        <taxon>Micrococcales</taxon>
        <taxon>Microbacteriaceae</taxon>
        <taxon>Microbacterium</taxon>
    </lineage>
</organism>
<dbReference type="PANTHER" id="PTHR43101">
    <property type="entry name" value="BETA-FRUCTOSIDASE"/>
    <property type="match status" value="1"/>
</dbReference>
<dbReference type="InterPro" id="IPR013320">
    <property type="entry name" value="ConA-like_dom_sf"/>
</dbReference>
<evidence type="ECO:0000256" key="1">
    <source>
        <dbReference type="ARBA" id="ARBA00009902"/>
    </source>
</evidence>
<gene>
    <name evidence="9" type="ORF">ACH3VR_22290</name>
</gene>
<comment type="similarity">
    <text evidence="1 5">Belongs to the glycosyl hydrolase 32 family.</text>
</comment>
<dbReference type="SUPFAM" id="SSF75005">
    <property type="entry name" value="Arabinanase/levansucrase/invertase"/>
    <property type="match status" value="1"/>
</dbReference>
<dbReference type="EC" id="3.2.1.26" evidence="2"/>
<evidence type="ECO:0000256" key="2">
    <source>
        <dbReference type="ARBA" id="ARBA00012758"/>
    </source>
</evidence>
<dbReference type="InterPro" id="IPR013189">
    <property type="entry name" value="Glyco_hydro_32_C"/>
</dbReference>
<feature type="compositionally biased region" description="Low complexity" evidence="6">
    <location>
        <begin position="33"/>
        <end position="45"/>
    </location>
</feature>
<comment type="caution">
    <text evidence="9">The sequence shown here is derived from an EMBL/GenBank/DDBJ whole genome shotgun (WGS) entry which is preliminary data.</text>
</comment>
<evidence type="ECO:0000313" key="9">
    <source>
        <dbReference type="EMBL" id="MFH8253114.1"/>
    </source>
</evidence>
<dbReference type="EMBL" id="JBIQWL010000016">
    <property type="protein sequence ID" value="MFH8253114.1"/>
    <property type="molecule type" value="Genomic_DNA"/>
</dbReference>
<evidence type="ECO:0000259" key="7">
    <source>
        <dbReference type="Pfam" id="PF00251"/>
    </source>
</evidence>
<evidence type="ECO:0000256" key="5">
    <source>
        <dbReference type="RuleBase" id="RU362110"/>
    </source>
</evidence>
<keyword evidence="4 5" id="KW-0326">Glycosidase</keyword>
<evidence type="ECO:0000259" key="8">
    <source>
        <dbReference type="Pfam" id="PF08244"/>
    </source>
</evidence>
<evidence type="ECO:0000256" key="6">
    <source>
        <dbReference type="SAM" id="MobiDB-lite"/>
    </source>
</evidence>
<dbReference type="CDD" id="cd08996">
    <property type="entry name" value="GH32_FFase"/>
    <property type="match status" value="1"/>
</dbReference>
<evidence type="ECO:0000313" key="10">
    <source>
        <dbReference type="Proteomes" id="UP001610861"/>
    </source>
</evidence>
<name>A0ABW7QE48_9MICO</name>
<accession>A0ABW7QE48</accession>
<keyword evidence="10" id="KW-1185">Reference proteome</keyword>
<keyword evidence="3 5" id="KW-0378">Hydrolase</keyword>
<dbReference type="InterPro" id="IPR051214">
    <property type="entry name" value="GH32_Enzymes"/>
</dbReference>
<dbReference type="Gene3D" id="2.115.10.20">
    <property type="entry name" value="Glycosyl hydrolase domain, family 43"/>
    <property type="match status" value="1"/>
</dbReference>
<dbReference type="SUPFAM" id="SSF49899">
    <property type="entry name" value="Concanavalin A-like lectins/glucanases"/>
    <property type="match status" value="2"/>
</dbReference>